<keyword evidence="3" id="KW-0998">Cell outer membrane</keyword>
<dbReference type="Gene3D" id="2.60.40.1120">
    <property type="entry name" value="Carboxypeptidase-like, regulatory domain"/>
    <property type="match status" value="1"/>
</dbReference>
<dbReference type="InterPro" id="IPR036942">
    <property type="entry name" value="Beta-barrel_TonB_sf"/>
</dbReference>
<evidence type="ECO:0000256" key="4">
    <source>
        <dbReference type="RuleBase" id="RU003357"/>
    </source>
</evidence>
<dbReference type="SUPFAM" id="SSF56935">
    <property type="entry name" value="Porins"/>
    <property type="match status" value="1"/>
</dbReference>
<dbReference type="RefSeq" id="WP_095607301.1">
    <property type="nucleotide sequence ID" value="NZ_NSKE01000010.1"/>
</dbReference>
<dbReference type="InterPro" id="IPR012910">
    <property type="entry name" value="Plug_dom"/>
</dbReference>
<gene>
    <name evidence="7" type="ORF">CK503_13195</name>
</gene>
<dbReference type="SUPFAM" id="SSF49464">
    <property type="entry name" value="Carboxypeptidase regulatory domain-like"/>
    <property type="match status" value="1"/>
</dbReference>
<dbReference type="InterPro" id="IPR037066">
    <property type="entry name" value="Plug_dom_sf"/>
</dbReference>
<dbReference type="OrthoDB" id="9768470at2"/>
<name>A0A2A2G8D9_9BACT</name>
<dbReference type="Pfam" id="PF13715">
    <property type="entry name" value="CarbopepD_reg_2"/>
    <property type="match status" value="1"/>
</dbReference>
<comment type="caution">
    <text evidence="7">The sequence shown here is derived from an EMBL/GenBank/DDBJ whole genome shotgun (WGS) entry which is preliminary data.</text>
</comment>
<keyword evidence="8" id="KW-1185">Reference proteome</keyword>
<evidence type="ECO:0000259" key="6">
    <source>
        <dbReference type="Pfam" id="PF07715"/>
    </source>
</evidence>
<dbReference type="InterPro" id="IPR008969">
    <property type="entry name" value="CarboxyPept-like_regulatory"/>
</dbReference>
<dbReference type="PANTHER" id="PTHR40980">
    <property type="entry name" value="PLUG DOMAIN-CONTAINING PROTEIN"/>
    <property type="match status" value="1"/>
</dbReference>
<dbReference type="Proteomes" id="UP000218831">
    <property type="component" value="Unassembled WGS sequence"/>
</dbReference>
<sequence length="964" mass="107174">MKLAKYISLILIFGFAHMVYGQSQVGTIRGKVIDASSGEPLIGVNVLVVGTSDGASTDVDGTFSLKVPEGTYSLRLSYVSYQNKKIEGIEVKAGDITVLDNIALSTATAKMEEVVVTAGAVRNSEAAMLTMKRTSPQMLDGISSEKFDKIGVSDAAQALKKVTGVSVEGGKYVYVRGLGDRYTNTMLNSVEIPSLDPNRNSLQVDIFPSNLIENMVINKTASAELPADFTGGIVNIETIDFPERPIFDISTSFTYNPQMHFNSNYLTYEGSDTDFLGFDNGARELPNEAKGESIPSPLSGTSDNSVYEFVNSFNPTLGPKQKTNNMDYSLGLTLGDQYKVGDDKALGYIVSGKYSNKTKYYNNYVYGEWQNALNAENFDLVRSTTQNGTVAENNVFLGGLAGIAYKAGQSKFKLTGMHLQNGESRSANFLVDNSESAPGQSGYIGESYNLEYSERSITNFLLNGTHYFDNANWEIDWRLSPTFSTMNDPDLRKTTYTIKSNGDYTFNAGAGGFPSRTWRYMDEVNLVGRVNISGDYELFDNPATVKFGGSHVYKQRDYDILSYTASFFGNQFDWQGNPSEILIDDHIYGNGGTIYYQSGNPDPNPNAYNSNSSNTAVYVSNQFSLIPNVRTNIGLRVENYVLRHTGRDISYAQGATEAGINFDDEKVLDAFDFFPSANVIYNITDRMNLRFSYSKTIARPSFKEMSFAQILDPISNRIFNGGLYPIGSWDGNLHETRINNFDLRFESFLSGNQLISVSGFYKTFDDPIELVRLRASATSSEFQPRNVGNGEVYGAEFEFRKSFNFLSESLTNFGFSTNVTLVKSLIDMTDEEYNARKNREKEGQDIDDQRQMAGQAPYIINAGLTYDNADLNMDAGLFYNLKGETLVLVGGGTYPDVYSEPFHNLKFNLNKAFGPRNQYSLSVNVSNILNDRREEFYDGYNTVDKIYEAYSPARTYSVGFKYSF</sequence>
<keyword evidence="4" id="KW-0798">TonB box</keyword>
<dbReference type="Pfam" id="PF00593">
    <property type="entry name" value="TonB_dep_Rec_b-barrel"/>
    <property type="match status" value="1"/>
</dbReference>
<dbReference type="AlphaFoldDB" id="A0A2A2G8D9"/>
<comment type="similarity">
    <text evidence="4">Belongs to the TonB-dependent receptor family.</text>
</comment>
<evidence type="ECO:0000256" key="1">
    <source>
        <dbReference type="ARBA" id="ARBA00004442"/>
    </source>
</evidence>
<organism evidence="7 8">
    <name type="scientific">Fodinibius salipaludis</name>
    <dbReference type="NCBI Taxonomy" id="2032627"/>
    <lineage>
        <taxon>Bacteria</taxon>
        <taxon>Pseudomonadati</taxon>
        <taxon>Balneolota</taxon>
        <taxon>Balneolia</taxon>
        <taxon>Balneolales</taxon>
        <taxon>Balneolaceae</taxon>
        <taxon>Fodinibius</taxon>
    </lineage>
</organism>
<accession>A0A2A2G8D9</accession>
<dbReference type="GO" id="GO:0009279">
    <property type="term" value="C:cell outer membrane"/>
    <property type="evidence" value="ECO:0007669"/>
    <property type="project" value="UniProtKB-SubCell"/>
</dbReference>
<reference evidence="7 8" key="1">
    <citation type="submission" date="2017-08" db="EMBL/GenBank/DDBJ databases">
        <title>Aliifodinibius alkalisoli sp. nov., isolated from saline alkaline soil.</title>
        <authorList>
            <person name="Liu D."/>
            <person name="Zhang G."/>
        </authorList>
    </citation>
    <scope>NUCLEOTIDE SEQUENCE [LARGE SCALE GENOMIC DNA]</scope>
    <source>
        <strain evidence="7 8">WN023</strain>
    </source>
</reference>
<feature type="domain" description="TonB-dependent receptor plug" evidence="6">
    <location>
        <begin position="132"/>
        <end position="232"/>
    </location>
</feature>
<dbReference type="Gene3D" id="2.170.130.10">
    <property type="entry name" value="TonB-dependent receptor, plug domain"/>
    <property type="match status" value="1"/>
</dbReference>
<dbReference type="InterPro" id="IPR000531">
    <property type="entry name" value="Beta-barrel_TonB"/>
</dbReference>
<keyword evidence="7" id="KW-0675">Receptor</keyword>
<dbReference type="PANTHER" id="PTHR40980:SF5">
    <property type="entry name" value="TONB-DEPENDENT RECEPTOR"/>
    <property type="match status" value="1"/>
</dbReference>
<dbReference type="Gene3D" id="2.40.170.20">
    <property type="entry name" value="TonB-dependent receptor, beta-barrel domain"/>
    <property type="match status" value="1"/>
</dbReference>
<comment type="subcellular location">
    <subcellularLocation>
        <location evidence="1 4">Cell outer membrane</location>
    </subcellularLocation>
</comment>
<proteinExistence type="inferred from homology"/>
<keyword evidence="2 4" id="KW-0472">Membrane</keyword>
<feature type="domain" description="TonB-dependent receptor-like beta-barrel" evidence="5">
    <location>
        <begin position="462"/>
        <end position="928"/>
    </location>
</feature>
<evidence type="ECO:0000256" key="3">
    <source>
        <dbReference type="ARBA" id="ARBA00023237"/>
    </source>
</evidence>
<evidence type="ECO:0000313" key="7">
    <source>
        <dbReference type="EMBL" id="PAU93119.1"/>
    </source>
</evidence>
<protein>
    <submittedName>
        <fullName evidence="7">TonB-dependent receptor</fullName>
    </submittedName>
</protein>
<dbReference type="Pfam" id="PF07715">
    <property type="entry name" value="Plug"/>
    <property type="match status" value="1"/>
</dbReference>
<evidence type="ECO:0000256" key="2">
    <source>
        <dbReference type="ARBA" id="ARBA00023136"/>
    </source>
</evidence>
<evidence type="ECO:0000313" key="8">
    <source>
        <dbReference type="Proteomes" id="UP000218831"/>
    </source>
</evidence>
<dbReference type="EMBL" id="NSKE01000010">
    <property type="protein sequence ID" value="PAU93119.1"/>
    <property type="molecule type" value="Genomic_DNA"/>
</dbReference>
<evidence type="ECO:0000259" key="5">
    <source>
        <dbReference type="Pfam" id="PF00593"/>
    </source>
</evidence>